<proteinExistence type="predicted"/>
<organism evidence="1">
    <name type="scientific">bioreactor metagenome</name>
    <dbReference type="NCBI Taxonomy" id="1076179"/>
    <lineage>
        <taxon>unclassified sequences</taxon>
        <taxon>metagenomes</taxon>
        <taxon>ecological metagenomes</taxon>
    </lineage>
</organism>
<accession>A0A644ZYN4</accession>
<evidence type="ECO:0000313" key="1">
    <source>
        <dbReference type="EMBL" id="MPM45867.1"/>
    </source>
</evidence>
<protein>
    <submittedName>
        <fullName evidence="1">Uncharacterized protein</fullName>
    </submittedName>
</protein>
<comment type="caution">
    <text evidence="1">The sequence shown here is derived from an EMBL/GenBank/DDBJ whole genome shotgun (WGS) entry which is preliminary data.</text>
</comment>
<dbReference type="AlphaFoldDB" id="A0A644ZYN4"/>
<name>A0A644ZYN4_9ZZZZ</name>
<dbReference type="EMBL" id="VSSQ01011046">
    <property type="protein sequence ID" value="MPM45867.1"/>
    <property type="molecule type" value="Genomic_DNA"/>
</dbReference>
<dbReference type="InterPro" id="IPR021557">
    <property type="entry name" value="DUF3016"/>
</dbReference>
<reference evidence="1" key="1">
    <citation type="submission" date="2019-08" db="EMBL/GenBank/DDBJ databases">
        <authorList>
            <person name="Kucharzyk K."/>
            <person name="Murdoch R.W."/>
            <person name="Higgins S."/>
            <person name="Loffler F."/>
        </authorList>
    </citation>
    <scope>NUCLEOTIDE SEQUENCE</scope>
</reference>
<gene>
    <name evidence="1" type="ORF">SDC9_92559</name>
</gene>
<dbReference type="Pfam" id="PF11454">
    <property type="entry name" value="DUF3016"/>
    <property type="match status" value="1"/>
</dbReference>
<sequence length="85" mass="9327">MHITDVRRTAPLATADAGGAQTVPPRIALSFKRISSKGKTMQTATRTLQDNALELKGERYVGDPLRYEKALVDAWVAKEFGVARL</sequence>